<comment type="caution">
    <text evidence="4">The sequence shown here is derived from an EMBL/GenBank/DDBJ whole genome shotgun (WGS) entry which is preliminary data.</text>
</comment>
<organism evidence="4 5">
    <name type="scientific">Kribbella lupini</name>
    <dbReference type="NCBI Taxonomy" id="291602"/>
    <lineage>
        <taxon>Bacteria</taxon>
        <taxon>Bacillati</taxon>
        <taxon>Actinomycetota</taxon>
        <taxon>Actinomycetes</taxon>
        <taxon>Propionibacteriales</taxon>
        <taxon>Kribbellaceae</taxon>
        <taxon>Kribbella</taxon>
    </lineage>
</organism>
<keyword evidence="2" id="KW-0472">Membrane</keyword>
<feature type="transmembrane region" description="Helical" evidence="2">
    <location>
        <begin position="191"/>
        <end position="214"/>
    </location>
</feature>
<keyword evidence="2" id="KW-1133">Transmembrane helix</keyword>
<evidence type="ECO:0000256" key="1">
    <source>
        <dbReference type="SAM" id="MobiDB-lite"/>
    </source>
</evidence>
<evidence type="ECO:0000313" key="5">
    <source>
        <dbReference type="Proteomes" id="UP001500363"/>
    </source>
</evidence>
<dbReference type="RefSeq" id="WP_344178293.1">
    <property type="nucleotide sequence ID" value="NZ_BAAANC010000002.1"/>
</dbReference>
<reference evidence="4 5" key="1">
    <citation type="journal article" date="2019" name="Int. J. Syst. Evol. Microbiol.">
        <title>The Global Catalogue of Microorganisms (GCM) 10K type strain sequencing project: providing services to taxonomists for standard genome sequencing and annotation.</title>
        <authorList>
            <consortium name="The Broad Institute Genomics Platform"/>
            <consortium name="The Broad Institute Genome Sequencing Center for Infectious Disease"/>
            <person name="Wu L."/>
            <person name="Ma J."/>
        </authorList>
    </citation>
    <scope>NUCLEOTIDE SEQUENCE [LARGE SCALE GENOMIC DNA]</scope>
    <source>
        <strain evidence="4 5">JCM 14303</strain>
    </source>
</reference>
<feature type="region of interest" description="Disordered" evidence="1">
    <location>
        <begin position="159"/>
        <end position="180"/>
    </location>
</feature>
<evidence type="ECO:0000256" key="2">
    <source>
        <dbReference type="SAM" id="Phobius"/>
    </source>
</evidence>
<evidence type="ECO:0008006" key="6">
    <source>
        <dbReference type="Google" id="ProtNLM"/>
    </source>
</evidence>
<feature type="signal peptide" evidence="3">
    <location>
        <begin position="1"/>
        <end position="26"/>
    </location>
</feature>
<name>A0ABN2BM90_9ACTN</name>
<protein>
    <recommendedName>
        <fullName evidence="6">TPM domain-containing protein</fullName>
    </recommendedName>
</protein>
<keyword evidence="5" id="KW-1185">Reference proteome</keyword>
<proteinExistence type="predicted"/>
<feature type="chain" id="PRO_5046966723" description="TPM domain-containing protein" evidence="3">
    <location>
        <begin position="27"/>
        <end position="223"/>
    </location>
</feature>
<dbReference type="Proteomes" id="UP001500363">
    <property type="component" value="Unassembled WGS sequence"/>
</dbReference>
<sequence>MTLLSRRTGFLLLAVAALTLCFPVSAWSVPADPRITAAVAAWRDQPVYVDPQYAEEVDAAQVEKMVARIATSPVPVFVAVVPAGTWYQEKGDEALLAGWMAAANGKPGMYLVVNDSITTGVDHLVTASGPGRVYGRSDDDAAAQVSEYVDMIKLSDRYEPEPARTTPLPPREDRPSEPERFTLGKAIGNGVGGAVIGLMGGALLAAVVLGVAAVTARRGGGRS</sequence>
<evidence type="ECO:0000313" key="4">
    <source>
        <dbReference type="EMBL" id="GAA1541740.1"/>
    </source>
</evidence>
<accession>A0ABN2BM90</accession>
<dbReference type="EMBL" id="BAAANC010000002">
    <property type="protein sequence ID" value="GAA1541740.1"/>
    <property type="molecule type" value="Genomic_DNA"/>
</dbReference>
<gene>
    <name evidence="4" type="ORF">GCM10009741_51090</name>
</gene>
<feature type="compositionally biased region" description="Basic and acidic residues" evidence="1">
    <location>
        <begin position="170"/>
        <end position="180"/>
    </location>
</feature>
<keyword evidence="2" id="KW-0812">Transmembrane</keyword>
<keyword evidence="3" id="KW-0732">Signal</keyword>
<evidence type="ECO:0000256" key="3">
    <source>
        <dbReference type="SAM" id="SignalP"/>
    </source>
</evidence>